<keyword evidence="4" id="KW-0560">Oxidoreductase</keyword>
<name>A0A2P5HRL3_DIAHE</name>
<keyword evidence="7" id="KW-1185">Reference proteome</keyword>
<protein>
    <submittedName>
        <fullName evidence="6">FAD binding domain-containing protein</fullName>
    </submittedName>
</protein>
<comment type="caution">
    <text evidence="6">The sequence shown here is derived from an EMBL/GenBank/DDBJ whole genome shotgun (WGS) entry which is preliminary data.</text>
</comment>
<dbReference type="InterPro" id="IPR050641">
    <property type="entry name" value="RIFMO-like"/>
</dbReference>
<proteinExistence type="predicted"/>
<dbReference type="Gene3D" id="3.50.50.60">
    <property type="entry name" value="FAD/NAD(P)-binding domain"/>
    <property type="match status" value="1"/>
</dbReference>
<feature type="domain" description="FAD-binding" evidence="5">
    <location>
        <begin position="7"/>
        <end position="401"/>
    </location>
</feature>
<keyword evidence="2" id="KW-0285">Flavoprotein</keyword>
<evidence type="ECO:0000313" key="6">
    <source>
        <dbReference type="EMBL" id="POS72835.1"/>
    </source>
</evidence>
<dbReference type="InterPro" id="IPR002938">
    <property type="entry name" value="FAD-bd"/>
</dbReference>
<dbReference type="GO" id="GO:0016709">
    <property type="term" value="F:oxidoreductase activity, acting on paired donors, with incorporation or reduction of molecular oxygen, NAD(P)H as one donor, and incorporation of one atom of oxygen"/>
    <property type="evidence" value="ECO:0007669"/>
    <property type="project" value="UniProtKB-ARBA"/>
</dbReference>
<dbReference type="GO" id="GO:0071949">
    <property type="term" value="F:FAD binding"/>
    <property type="evidence" value="ECO:0007669"/>
    <property type="project" value="InterPro"/>
</dbReference>
<evidence type="ECO:0000256" key="2">
    <source>
        <dbReference type="ARBA" id="ARBA00022630"/>
    </source>
</evidence>
<evidence type="ECO:0000313" key="7">
    <source>
        <dbReference type="Proteomes" id="UP000094444"/>
    </source>
</evidence>
<gene>
    <name evidence="6" type="ORF">DHEL01_v208778</name>
</gene>
<dbReference type="AlphaFoldDB" id="A0A2P5HRL3"/>
<dbReference type="PANTHER" id="PTHR43004:SF19">
    <property type="entry name" value="BINDING MONOOXYGENASE, PUTATIVE (JCVI)-RELATED"/>
    <property type="match status" value="1"/>
</dbReference>
<accession>A0A2P5HRL3</accession>
<comment type="cofactor">
    <cofactor evidence="1">
        <name>FAD</name>
        <dbReference type="ChEBI" id="CHEBI:57692"/>
    </cofactor>
</comment>
<dbReference type="Pfam" id="PF21274">
    <property type="entry name" value="Rng_hyd_C"/>
    <property type="match status" value="1"/>
</dbReference>
<dbReference type="Proteomes" id="UP000094444">
    <property type="component" value="Unassembled WGS sequence"/>
</dbReference>
<dbReference type="PANTHER" id="PTHR43004">
    <property type="entry name" value="TRK SYSTEM POTASSIUM UPTAKE PROTEIN"/>
    <property type="match status" value="1"/>
</dbReference>
<dbReference type="Gene3D" id="3.40.30.120">
    <property type="match status" value="1"/>
</dbReference>
<dbReference type="EMBL" id="MAVT02000916">
    <property type="protein sequence ID" value="POS72835.1"/>
    <property type="molecule type" value="Genomic_DNA"/>
</dbReference>
<dbReference type="OrthoDB" id="1716816at2759"/>
<dbReference type="STRING" id="158607.A0A2P5HRL3"/>
<reference evidence="6" key="1">
    <citation type="submission" date="2017-09" db="EMBL/GenBank/DDBJ databases">
        <title>Polyketide synthases of a Diaporthe helianthi virulent isolate.</title>
        <authorList>
            <person name="Baroncelli R."/>
        </authorList>
    </citation>
    <scope>NUCLEOTIDE SEQUENCE [LARGE SCALE GENOMIC DNA]</scope>
    <source>
        <strain evidence="6">7/96</strain>
    </source>
</reference>
<dbReference type="InParanoid" id="A0A2P5HRL3"/>
<evidence type="ECO:0000259" key="5">
    <source>
        <dbReference type="Pfam" id="PF01494"/>
    </source>
</evidence>
<evidence type="ECO:0000256" key="4">
    <source>
        <dbReference type="ARBA" id="ARBA00023002"/>
    </source>
</evidence>
<evidence type="ECO:0000256" key="1">
    <source>
        <dbReference type="ARBA" id="ARBA00001974"/>
    </source>
</evidence>
<organism evidence="6 7">
    <name type="scientific">Diaporthe helianthi</name>
    <dbReference type="NCBI Taxonomy" id="158607"/>
    <lineage>
        <taxon>Eukaryota</taxon>
        <taxon>Fungi</taxon>
        <taxon>Dikarya</taxon>
        <taxon>Ascomycota</taxon>
        <taxon>Pezizomycotina</taxon>
        <taxon>Sordariomycetes</taxon>
        <taxon>Sordariomycetidae</taxon>
        <taxon>Diaporthales</taxon>
        <taxon>Diaporthaceae</taxon>
        <taxon>Diaporthe</taxon>
    </lineage>
</organism>
<sequence>MAITKQYDIIIVGAGPVGLFLASELALEATTNNNNNDMSVLVLERDPLEPTAEKLAWTTAPLGVRGLNTASAETLHRRGLLDLVFEHGVVEKLVMSVGEMQEKTKGRFVFGGHFAGMLLDANKIDTNSACFKYKLPGPASMGGPTTLDRLTRVLRQRVEGIKGVELLGNVDIATVSEEDYHGDDSQGVVVGTSDGQEFHARFVVGCDGGRSAIRKAAGFDFVGTDAELMGYSALCEFDDPQGRIKAGFWRTKGGIYVSGGQAGDKAGQTHFICMDADATATATNCSFDRSKPPVTREHLEAVARRVVGHDDLGVKTIHQASSWTDRSRQATTYRRGRVLLAGDSAHIHSPLGAQGLNTGIGDAVNLGWKLGRVVRGHAPVGFLDTYTRERHPVGADVLEWSRAQVATLCPDPSSRALAGLVQDLVRTSDGTTCFVDRIWGLSQRYDMGDGGDGLDNQHPMVGFSAPDFEFVDDGTGRLGELMRSGHGLLVDLGHDDIHGPELSSLARDKAWFPQVDYVGARAKDDLGIRALLVRPDGVVAWAAGKNGVGLDEAKVALSRWFGTGN</sequence>
<dbReference type="SUPFAM" id="SSF51905">
    <property type="entry name" value="FAD/NAD(P)-binding domain"/>
    <property type="match status" value="1"/>
</dbReference>
<evidence type="ECO:0000256" key="3">
    <source>
        <dbReference type="ARBA" id="ARBA00022827"/>
    </source>
</evidence>
<dbReference type="Gene3D" id="3.30.70.2450">
    <property type="match status" value="1"/>
</dbReference>
<dbReference type="InterPro" id="IPR036188">
    <property type="entry name" value="FAD/NAD-bd_sf"/>
</dbReference>
<dbReference type="PRINTS" id="PR00420">
    <property type="entry name" value="RNGMNOXGNASE"/>
</dbReference>
<dbReference type="Pfam" id="PF01494">
    <property type="entry name" value="FAD_binding_3"/>
    <property type="match status" value="1"/>
</dbReference>
<keyword evidence="3" id="KW-0274">FAD</keyword>